<comment type="subcellular location">
    <subcellularLocation>
        <location evidence="1">Membrane</location>
    </subcellularLocation>
</comment>
<proteinExistence type="predicted"/>
<evidence type="ECO:0000256" key="4">
    <source>
        <dbReference type="SAM" id="SignalP"/>
    </source>
</evidence>
<dbReference type="Proteomes" id="UP000509367">
    <property type="component" value="Chromosome"/>
</dbReference>
<feature type="domain" description="OmpA-like" evidence="5">
    <location>
        <begin position="67"/>
        <end position="187"/>
    </location>
</feature>
<organism evidence="6 7">
    <name type="scientific">Oricola thermophila</name>
    <dbReference type="NCBI Taxonomy" id="2742145"/>
    <lineage>
        <taxon>Bacteria</taxon>
        <taxon>Pseudomonadati</taxon>
        <taxon>Pseudomonadota</taxon>
        <taxon>Alphaproteobacteria</taxon>
        <taxon>Hyphomicrobiales</taxon>
        <taxon>Ahrensiaceae</taxon>
        <taxon>Oricola</taxon>
    </lineage>
</organism>
<dbReference type="CDD" id="cd07185">
    <property type="entry name" value="OmpA_C-like"/>
    <property type="match status" value="1"/>
</dbReference>
<dbReference type="Gene3D" id="3.30.1330.60">
    <property type="entry name" value="OmpA-like domain"/>
    <property type="match status" value="1"/>
</dbReference>
<accession>A0A6N1VDN6</accession>
<dbReference type="PROSITE" id="PS51318">
    <property type="entry name" value="TAT"/>
    <property type="match status" value="1"/>
</dbReference>
<keyword evidence="4" id="KW-0732">Signal</keyword>
<dbReference type="PROSITE" id="PS01068">
    <property type="entry name" value="OMPA_1"/>
    <property type="match status" value="1"/>
</dbReference>
<evidence type="ECO:0000256" key="3">
    <source>
        <dbReference type="PROSITE-ProRule" id="PRU00473"/>
    </source>
</evidence>
<name>A0A6N1VDN6_9HYPH</name>
<dbReference type="PANTHER" id="PTHR30329">
    <property type="entry name" value="STATOR ELEMENT OF FLAGELLAR MOTOR COMPLEX"/>
    <property type="match status" value="1"/>
</dbReference>
<protein>
    <submittedName>
        <fullName evidence="6">OmpA family protein</fullName>
    </submittedName>
</protein>
<evidence type="ECO:0000313" key="6">
    <source>
        <dbReference type="EMBL" id="QKV17725.1"/>
    </source>
</evidence>
<evidence type="ECO:0000256" key="2">
    <source>
        <dbReference type="ARBA" id="ARBA00023136"/>
    </source>
</evidence>
<dbReference type="KEGG" id="orm:HTY61_04200"/>
<keyword evidence="7" id="KW-1185">Reference proteome</keyword>
<evidence type="ECO:0000256" key="1">
    <source>
        <dbReference type="ARBA" id="ARBA00004370"/>
    </source>
</evidence>
<evidence type="ECO:0000313" key="7">
    <source>
        <dbReference type="Proteomes" id="UP000509367"/>
    </source>
</evidence>
<evidence type="ECO:0000259" key="5">
    <source>
        <dbReference type="PROSITE" id="PS51123"/>
    </source>
</evidence>
<dbReference type="InterPro" id="IPR006690">
    <property type="entry name" value="OMPA-like_CS"/>
</dbReference>
<dbReference type="Pfam" id="PF00691">
    <property type="entry name" value="OmpA"/>
    <property type="match status" value="1"/>
</dbReference>
<dbReference type="InterPro" id="IPR006311">
    <property type="entry name" value="TAT_signal"/>
</dbReference>
<feature type="chain" id="PRO_5026881920" evidence="4">
    <location>
        <begin position="24"/>
        <end position="191"/>
    </location>
</feature>
<dbReference type="InterPro" id="IPR006665">
    <property type="entry name" value="OmpA-like"/>
</dbReference>
<keyword evidence="2 3" id="KW-0472">Membrane</keyword>
<dbReference type="PROSITE" id="PS51123">
    <property type="entry name" value="OMPA_2"/>
    <property type="match status" value="1"/>
</dbReference>
<reference evidence="6 7" key="1">
    <citation type="submission" date="2020-06" db="EMBL/GenBank/DDBJ databases">
        <title>Oricola thermophila sp. nov. isolated from a tidal sediments.</title>
        <authorList>
            <person name="Kwon K.K."/>
            <person name="Yang S.-H."/>
            <person name="Park M.-J."/>
        </authorList>
    </citation>
    <scope>NUCLEOTIDE SEQUENCE [LARGE SCALE GENOMIC DNA]</scope>
    <source>
        <strain evidence="6 7">MEBiC13590</strain>
    </source>
</reference>
<dbReference type="AlphaFoldDB" id="A0A6N1VDN6"/>
<dbReference type="EMBL" id="CP054836">
    <property type="protein sequence ID" value="QKV17725.1"/>
    <property type="molecule type" value="Genomic_DNA"/>
</dbReference>
<dbReference type="InterPro" id="IPR050330">
    <property type="entry name" value="Bact_OuterMem_StrucFunc"/>
</dbReference>
<dbReference type="InterPro" id="IPR036737">
    <property type="entry name" value="OmpA-like_sf"/>
</dbReference>
<gene>
    <name evidence="6" type="ORF">HTY61_04200</name>
</gene>
<dbReference type="SUPFAM" id="SSF103088">
    <property type="entry name" value="OmpA-like"/>
    <property type="match status" value="1"/>
</dbReference>
<sequence>MNRRYFLRTAVAAGAAAMIPALATEASAQSMPSAETIIRKLEQRPRRPIAPEARVTIEQFKRSPRLRRIAPSIDIQSINFAFGSAAIPPAERWKVGQIAQAINRIIRRNRDELFLIEGHTDAVGSRTANQALSEARAATVASILVNHFGVPPRVIETIGYGEDYLLVPTPHANWRNRRVTLRRATDFVTRY</sequence>
<dbReference type="PANTHER" id="PTHR30329:SF21">
    <property type="entry name" value="LIPOPROTEIN YIAD-RELATED"/>
    <property type="match status" value="1"/>
</dbReference>
<feature type="signal peptide" evidence="4">
    <location>
        <begin position="1"/>
        <end position="23"/>
    </location>
</feature>
<dbReference type="GO" id="GO:0009279">
    <property type="term" value="C:cell outer membrane"/>
    <property type="evidence" value="ECO:0007669"/>
    <property type="project" value="InterPro"/>
</dbReference>